<reference evidence="2 3" key="1">
    <citation type="submission" date="2018-10" db="EMBL/GenBank/DDBJ databases">
        <authorList>
            <person name="Perry B.J."/>
            <person name="Sullivan J.T."/>
            <person name="Murphy R.J.T."/>
            <person name="Ramsay J.P."/>
            <person name="Ronson C.W."/>
        </authorList>
    </citation>
    <scope>NUCLEOTIDE SEQUENCE [LARGE SCALE GENOMIC DNA]</scope>
    <source>
        <strain evidence="2 3">R88b</strain>
    </source>
</reference>
<gene>
    <name evidence="2" type="ORF">EB235_04190</name>
</gene>
<organism evidence="2 3">
    <name type="scientific">Mesorhizobium loti R88b</name>
    <dbReference type="NCBI Taxonomy" id="935548"/>
    <lineage>
        <taxon>Bacteria</taxon>
        <taxon>Pseudomonadati</taxon>
        <taxon>Pseudomonadota</taxon>
        <taxon>Alphaproteobacteria</taxon>
        <taxon>Hyphomicrobiales</taxon>
        <taxon>Phyllobacteriaceae</taxon>
        <taxon>Mesorhizobium</taxon>
    </lineage>
</organism>
<dbReference type="RefSeq" id="WP_027032211.1">
    <property type="nucleotide sequence ID" value="NZ_CP033367.1"/>
</dbReference>
<dbReference type="AlphaFoldDB" id="A0A6M7WFP8"/>
<proteinExistence type="predicted"/>
<feature type="region of interest" description="Disordered" evidence="1">
    <location>
        <begin position="124"/>
        <end position="150"/>
    </location>
</feature>
<evidence type="ECO:0000313" key="2">
    <source>
        <dbReference type="EMBL" id="QKD00785.1"/>
    </source>
</evidence>
<dbReference type="Proteomes" id="UP000503017">
    <property type="component" value="Chromosome"/>
</dbReference>
<accession>A0A6M7WFP8</accession>
<evidence type="ECO:0000256" key="1">
    <source>
        <dbReference type="SAM" id="MobiDB-lite"/>
    </source>
</evidence>
<dbReference type="EMBL" id="CP033367">
    <property type="protein sequence ID" value="QKD00785.1"/>
    <property type="molecule type" value="Genomic_DNA"/>
</dbReference>
<protein>
    <submittedName>
        <fullName evidence="2">Uncharacterized protein</fullName>
    </submittedName>
</protein>
<evidence type="ECO:0000313" key="3">
    <source>
        <dbReference type="Proteomes" id="UP000503017"/>
    </source>
</evidence>
<sequence length="260" mass="29739">MTPDEKALVTLRSPRWDPNDHIDRYVTHEAITAFMAKYLDQHPDGTPLYQKASPADPWQGPRNAAGDQTYLPSLWVILDTVADPRELTTVLVVYLVMTSTEAESFTQADWNAMVEGKIAAAKVRQDEDRRSKRHKLDHDDRAERGGRERLKLDHLPGQRVIPDEALSQRAKMRRTKSLKAAQERRKSRRMIAQGIVVQPSKDEWRAMNPEQVKQYHQTIDRLVTIGTLDPFAVDEIENPEGSPIAYLYRMGRMTAKGDRA</sequence>
<name>A0A6M7WFP8_RHILI</name>